<dbReference type="EMBL" id="HBUF01299391">
    <property type="protein sequence ID" value="CAG6690773.1"/>
    <property type="molecule type" value="Transcribed_RNA"/>
</dbReference>
<evidence type="ECO:0000256" key="1">
    <source>
        <dbReference type="SAM" id="Phobius"/>
    </source>
</evidence>
<name>A0A8D8TN05_9HEMI</name>
<proteinExistence type="predicted"/>
<accession>A0A8D8TN05</accession>
<keyword evidence="1" id="KW-0472">Membrane</keyword>
<reference evidence="2" key="1">
    <citation type="submission" date="2021-05" db="EMBL/GenBank/DDBJ databases">
        <authorList>
            <person name="Alioto T."/>
            <person name="Alioto T."/>
            <person name="Gomez Garrido J."/>
        </authorList>
    </citation>
    <scope>NUCLEOTIDE SEQUENCE</scope>
</reference>
<dbReference type="AlphaFoldDB" id="A0A8D8TN05"/>
<protein>
    <submittedName>
        <fullName evidence="2">Uncharacterized protein</fullName>
    </submittedName>
</protein>
<feature type="transmembrane region" description="Helical" evidence="1">
    <location>
        <begin position="66"/>
        <end position="84"/>
    </location>
</feature>
<sequence>MLVIVTATVPIVEVFHESSKFQEIRSRYFHLFASKYNEGDSVSDPPSKIPLQGNVPFLSIPPLPPSYPFLFIFLLCLQFIFFSAPQHSSRETNSVENIQVV</sequence>
<keyword evidence="1" id="KW-1133">Transmembrane helix</keyword>
<organism evidence="2">
    <name type="scientific">Cacopsylla melanoneura</name>
    <dbReference type="NCBI Taxonomy" id="428564"/>
    <lineage>
        <taxon>Eukaryota</taxon>
        <taxon>Metazoa</taxon>
        <taxon>Ecdysozoa</taxon>
        <taxon>Arthropoda</taxon>
        <taxon>Hexapoda</taxon>
        <taxon>Insecta</taxon>
        <taxon>Pterygota</taxon>
        <taxon>Neoptera</taxon>
        <taxon>Paraneoptera</taxon>
        <taxon>Hemiptera</taxon>
        <taxon>Sternorrhyncha</taxon>
        <taxon>Psylloidea</taxon>
        <taxon>Psyllidae</taxon>
        <taxon>Psyllinae</taxon>
        <taxon>Cacopsylla</taxon>
    </lineage>
</organism>
<keyword evidence="1" id="KW-0812">Transmembrane</keyword>
<evidence type="ECO:0000313" key="2">
    <source>
        <dbReference type="EMBL" id="CAG6690773.1"/>
    </source>
</evidence>